<gene>
    <name evidence="2" type="primary">105261932</name>
</gene>
<evidence type="ECO:0000256" key="1">
    <source>
        <dbReference type="SAM" id="Phobius"/>
    </source>
</evidence>
<proteinExistence type="predicted"/>
<organism evidence="2">
    <name type="scientific">Musca domestica</name>
    <name type="common">House fly</name>
    <dbReference type="NCBI Taxonomy" id="7370"/>
    <lineage>
        <taxon>Eukaryota</taxon>
        <taxon>Metazoa</taxon>
        <taxon>Ecdysozoa</taxon>
        <taxon>Arthropoda</taxon>
        <taxon>Hexapoda</taxon>
        <taxon>Insecta</taxon>
        <taxon>Pterygota</taxon>
        <taxon>Neoptera</taxon>
        <taxon>Endopterygota</taxon>
        <taxon>Diptera</taxon>
        <taxon>Brachycera</taxon>
        <taxon>Muscomorpha</taxon>
        <taxon>Muscoidea</taxon>
        <taxon>Muscidae</taxon>
        <taxon>Musca</taxon>
    </lineage>
</organism>
<dbReference type="VEuPathDB" id="VectorBase:MDOA016336"/>
<reference evidence="2" key="1">
    <citation type="submission" date="2020-05" db="UniProtKB">
        <authorList>
            <consortium name="EnsemblMetazoa"/>
        </authorList>
    </citation>
    <scope>IDENTIFICATION</scope>
    <source>
        <strain evidence="2">Aabys</strain>
    </source>
</reference>
<feature type="transmembrane region" description="Helical" evidence="1">
    <location>
        <begin position="90"/>
        <end position="109"/>
    </location>
</feature>
<evidence type="ECO:0000313" key="2">
    <source>
        <dbReference type="EnsemblMetazoa" id="MDOA016336-PA"/>
    </source>
</evidence>
<sequence length="119" mass="13281">MPSLLRPHRQPQQQRRRPLCCFRQLSSPVSAVRHGFIYFLCAFAIASICLPMSMDAAATPISSSTTTTTVNVKTDTQSKGNISHPLPHSVNHSISCGLVIYILFVNKVSKFHYYDMKAI</sequence>
<dbReference type="AlphaFoldDB" id="A0A1I8NJV5"/>
<keyword evidence="1" id="KW-0472">Membrane</keyword>
<protein>
    <submittedName>
        <fullName evidence="2">Uncharacterized protein</fullName>
    </submittedName>
</protein>
<accession>A0A1I8NJV5</accession>
<dbReference type="EnsemblMetazoa" id="MDOA016336-RA">
    <property type="protein sequence ID" value="MDOA016336-PA"/>
    <property type="gene ID" value="MDOA016336"/>
</dbReference>
<keyword evidence="1" id="KW-1133">Transmembrane helix</keyword>
<feature type="transmembrane region" description="Helical" evidence="1">
    <location>
        <begin position="36"/>
        <end position="54"/>
    </location>
</feature>
<keyword evidence="1" id="KW-0812">Transmembrane</keyword>
<name>A0A1I8NJV5_MUSDO</name>